<protein>
    <recommendedName>
        <fullName evidence="2">Antitoxin</fullName>
    </recommendedName>
</protein>
<dbReference type="AlphaFoldDB" id="A0A1R4HCT6"/>
<evidence type="ECO:0000313" key="4">
    <source>
        <dbReference type="Proteomes" id="UP000195667"/>
    </source>
</evidence>
<organism evidence="3 4">
    <name type="scientific">Crenothrix polyspora</name>
    <dbReference type="NCBI Taxonomy" id="360316"/>
    <lineage>
        <taxon>Bacteria</taxon>
        <taxon>Pseudomonadati</taxon>
        <taxon>Pseudomonadota</taxon>
        <taxon>Gammaproteobacteria</taxon>
        <taxon>Methylococcales</taxon>
        <taxon>Crenotrichaceae</taxon>
        <taxon>Crenothrix</taxon>
    </lineage>
</organism>
<comment type="similarity">
    <text evidence="1 2">Belongs to the phD/YefM antitoxin family.</text>
</comment>
<evidence type="ECO:0000256" key="1">
    <source>
        <dbReference type="ARBA" id="ARBA00009981"/>
    </source>
</evidence>
<dbReference type="RefSeq" id="WP_087144120.1">
    <property type="nucleotide sequence ID" value="NZ_FUKI01000126.1"/>
</dbReference>
<proteinExistence type="inferred from homology"/>
<dbReference type="InterPro" id="IPR006442">
    <property type="entry name" value="Antitoxin_Phd/YefM"/>
</dbReference>
<dbReference type="InterPro" id="IPR036165">
    <property type="entry name" value="YefM-like_sf"/>
</dbReference>
<dbReference type="Pfam" id="PF02604">
    <property type="entry name" value="PhdYeFM_antitox"/>
    <property type="match status" value="1"/>
</dbReference>
<accession>A0A1R4HCT6</accession>
<dbReference type="OrthoDB" id="165038at2"/>
<reference evidence="4" key="1">
    <citation type="submission" date="2017-02" db="EMBL/GenBank/DDBJ databases">
        <authorList>
            <person name="Daims H."/>
        </authorList>
    </citation>
    <scope>NUCLEOTIDE SEQUENCE [LARGE SCALE GENOMIC DNA]</scope>
</reference>
<comment type="function">
    <text evidence="2">Antitoxin component of a type II toxin-antitoxin (TA) system.</text>
</comment>
<evidence type="ECO:0000313" key="3">
    <source>
        <dbReference type="EMBL" id="SJM94043.1"/>
    </source>
</evidence>
<dbReference type="Gene3D" id="3.40.1620.10">
    <property type="entry name" value="YefM-like domain"/>
    <property type="match status" value="1"/>
</dbReference>
<sequence length="87" mass="9690">MKTISSVEAQNNFGNMVALIKEGEPVTVTQYGKPTMLILPYAIGSDALRQYNARRMAQFMDALPPSNLNAPELTDDELTKLIHELRP</sequence>
<name>A0A1R4HCT6_9GAMM</name>
<keyword evidence="4" id="KW-1185">Reference proteome</keyword>
<dbReference type="Proteomes" id="UP000195667">
    <property type="component" value="Unassembled WGS sequence"/>
</dbReference>
<dbReference type="EMBL" id="FUKI01000126">
    <property type="protein sequence ID" value="SJM94043.1"/>
    <property type="molecule type" value="Genomic_DNA"/>
</dbReference>
<dbReference type="SUPFAM" id="SSF143120">
    <property type="entry name" value="YefM-like"/>
    <property type="match status" value="1"/>
</dbReference>
<gene>
    <name evidence="3" type="ORF">CRENPOLYSF1_50090</name>
</gene>
<evidence type="ECO:0000256" key="2">
    <source>
        <dbReference type="RuleBase" id="RU362080"/>
    </source>
</evidence>
<dbReference type="NCBIfam" id="TIGR01552">
    <property type="entry name" value="phd_fam"/>
    <property type="match status" value="1"/>
</dbReference>